<keyword evidence="1" id="KW-1015">Disulfide bond</keyword>
<feature type="disulfide bond" evidence="1">
    <location>
        <begin position="76"/>
        <end position="85"/>
    </location>
</feature>
<evidence type="ECO:0000259" key="2">
    <source>
        <dbReference type="PROSITE" id="PS50026"/>
    </source>
</evidence>
<accession>A0A699YZ70</accession>
<feature type="domain" description="EGF-like" evidence="2">
    <location>
        <begin position="53"/>
        <end position="86"/>
    </location>
</feature>
<dbReference type="Proteomes" id="UP000485058">
    <property type="component" value="Unassembled WGS sequence"/>
</dbReference>
<protein>
    <recommendedName>
        <fullName evidence="2">EGF-like domain-containing protein</fullName>
    </recommendedName>
</protein>
<proteinExistence type="predicted"/>
<dbReference type="PROSITE" id="PS50026">
    <property type="entry name" value="EGF_3"/>
    <property type="match status" value="1"/>
</dbReference>
<reference evidence="3 4" key="1">
    <citation type="submission" date="2020-02" db="EMBL/GenBank/DDBJ databases">
        <title>Draft genome sequence of Haematococcus lacustris strain NIES-144.</title>
        <authorList>
            <person name="Morimoto D."/>
            <person name="Nakagawa S."/>
            <person name="Yoshida T."/>
            <person name="Sawayama S."/>
        </authorList>
    </citation>
    <scope>NUCLEOTIDE SEQUENCE [LARGE SCALE GENOMIC DNA]</scope>
    <source>
        <strain evidence="3 4">NIES-144</strain>
    </source>
</reference>
<feature type="disulfide bond" evidence="1">
    <location>
        <begin position="57"/>
        <end position="67"/>
    </location>
</feature>
<evidence type="ECO:0000256" key="1">
    <source>
        <dbReference type="PROSITE-ProRule" id="PRU00076"/>
    </source>
</evidence>
<dbReference type="PROSITE" id="PS00022">
    <property type="entry name" value="EGF_1"/>
    <property type="match status" value="2"/>
</dbReference>
<comment type="caution">
    <text evidence="3">The sequence shown here is derived from an EMBL/GenBank/DDBJ whole genome shotgun (WGS) entry which is preliminary data.</text>
</comment>
<dbReference type="AlphaFoldDB" id="A0A699YZ70"/>
<evidence type="ECO:0000313" key="4">
    <source>
        <dbReference type="Proteomes" id="UP000485058"/>
    </source>
</evidence>
<dbReference type="PROSITE" id="PS01186">
    <property type="entry name" value="EGF_2"/>
    <property type="match status" value="1"/>
</dbReference>
<keyword evidence="4" id="KW-1185">Reference proteome</keyword>
<name>A0A699YZ70_HAELA</name>
<comment type="caution">
    <text evidence="1">Lacks conserved residue(s) required for the propagation of feature annotation.</text>
</comment>
<sequence>MGPCEPCSCARLGKDCLYQCDDAEAMLRPAVLCRHLLLAAFIFCLVTYAPVVGDSACTAGCHLHGTCNEELARCDCPRHRSGANCSEQLHLPSVCKKYGFDVVSCTQETPGHCLNNCTGRGRCWAGWCQCQPGFYGADCSLSLDPVTRQPVLLAGLGYRPAARGPAIYIYEVPPRFNTW</sequence>
<organism evidence="3 4">
    <name type="scientific">Haematococcus lacustris</name>
    <name type="common">Green alga</name>
    <name type="synonym">Haematococcus pluvialis</name>
    <dbReference type="NCBI Taxonomy" id="44745"/>
    <lineage>
        <taxon>Eukaryota</taxon>
        <taxon>Viridiplantae</taxon>
        <taxon>Chlorophyta</taxon>
        <taxon>core chlorophytes</taxon>
        <taxon>Chlorophyceae</taxon>
        <taxon>CS clade</taxon>
        <taxon>Chlamydomonadales</taxon>
        <taxon>Haematococcaceae</taxon>
        <taxon>Haematococcus</taxon>
    </lineage>
</organism>
<evidence type="ECO:0000313" key="3">
    <source>
        <dbReference type="EMBL" id="GFH12054.1"/>
    </source>
</evidence>
<keyword evidence="1" id="KW-0245">EGF-like domain</keyword>
<dbReference type="EMBL" id="BLLF01000463">
    <property type="protein sequence ID" value="GFH12054.1"/>
    <property type="molecule type" value="Genomic_DNA"/>
</dbReference>
<dbReference type="InterPro" id="IPR000742">
    <property type="entry name" value="EGF"/>
</dbReference>
<dbReference type="Gene3D" id="2.10.25.10">
    <property type="entry name" value="Laminin"/>
    <property type="match status" value="1"/>
</dbReference>
<gene>
    <name evidence="3" type="ORF">HaLaN_07680</name>
</gene>